<dbReference type="PANTHER" id="PTHR21198:SF2">
    <property type="entry name" value="GLUTAMATE RACEMASE"/>
    <property type="match status" value="1"/>
</dbReference>
<evidence type="ECO:0000256" key="7">
    <source>
        <dbReference type="ARBA" id="ARBA00070053"/>
    </source>
</evidence>
<dbReference type="InterPro" id="IPR033134">
    <property type="entry name" value="Asp/Glu_racemase_AS_2"/>
</dbReference>
<comment type="caution">
    <text evidence="9">The sequence shown here is derived from an EMBL/GenBank/DDBJ whole genome shotgun (WGS) entry which is preliminary data.</text>
</comment>
<gene>
    <name evidence="9" type="primary">racE</name>
    <name evidence="8" type="synonym">murI</name>
    <name evidence="9" type="ORF">D4T97_005630</name>
</gene>
<keyword evidence="5 8" id="KW-0413">Isomerase</keyword>
<evidence type="ECO:0000256" key="3">
    <source>
        <dbReference type="ARBA" id="ARBA00022960"/>
    </source>
</evidence>
<feature type="active site" description="Proton donor/acceptor" evidence="8">
    <location>
        <position position="183"/>
    </location>
</feature>
<dbReference type="GO" id="GO:0008881">
    <property type="term" value="F:glutamate racemase activity"/>
    <property type="evidence" value="ECO:0007669"/>
    <property type="project" value="UniProtKB-UniRule"/>
</dbReference>
<evidence type="ECO:0000256" key="4">
    <source>
        <dbReference type="ARBA" id="ARBA00022984"/>
    </source>
</evidence>
<dbReference type="GO" id="GO:0008360">
    <property type="term" value="P:regulation of cell shape"/>
    <property type="evidence" value="ECO:0007669"/>
    <property type="project" value="UniProtKB-KW"/>
</dbReference>
<keyword evidence="6 8" id="KW-0961">Cell wall biogenesis/degradation</keyword>
<keyword evidence="3 8" id="KW-0133">Cell shape</keyword>
<keyword evidence="4 8" id="KW-0573">Peptidoglycan synthesis</keyword>
<dbReference type="NCBIfam" id="TIGR00067">
    <property type="entry name" value="glut_race"/>
    <property type="match status" value="1"/>
</dbReference>
<sequence length="272" mass="30248">MNEAIGVIDSGIGGLTVAKEIMRQLPNEAIYYVGDTARCPYGPRPEEEVKEYTWQMTSFLMKFDIKMLVIACNTATAAVLEEIRSRLHIPVIGVISPGARAALKATENSRVGVLGTVGTVKSEAYVRELTLINHDVEVTQLVCPKFVPIVESFQYNSEIAKKVVKETLKPLKGSDIDTLILGCTHYPLLGPLIEEEMGPRVKVISSGDETAREVSTILHYNNIRNTDQEPANHRFYTTGSREIFKKIASDWLKDPELEIHTAKLGKYLTQLS</sequence>
<dbReference type="EC" id="5.1.1.3" evidence="2 8"/>
<organism evidence="9 10">
    <name type="scientific">Siminovitchia acidinfaciens</name>
    <dbReference type="NCBI Taxonomy" id="2321395"/>
    <lineage>
        <taxon>Bacteria</taxon>
        <taxon>Bacillati</taxon>
        <taxon>Bacillota</taxon>
        <taxon>Bacilli</taxon>
        <taxon>Bacillales</taxon>
        <taxon>Bacillaceae</taxon>
        <taxon>Siminovitchia</taxon>
    </lineage>
</organism>
<dbReference type="Pfam" id="PF01177">
    <property type="entry name" value="Asp_Glu_race"/>
    <property type="match status" value="1"/>
</dbReference>
<comment type="pathway">
    <text evidence="8">Cell wall biogenesis; peptidoglycan biosynthesis.</text>
</comment>
<dbReference type="AlphaFoldDB" id="A0A429Y4G3"/>
<feature type="binding site" evidence="8">
    <location>
        <begin position="73"/>
        <end position="74"/>
    </location>
    <ligand>
        <name>substrate</name>
    </ligand>
</feature>
<evidence type="ECO:0000313" key="10">
    <source>
        <dbReference type="Proteomes" id="UP000287156"/>
    </source>
</evidence>
<dbReference type="InterPro" id="IPR015942">
    <property type="entry name" value="Asp/Glu/hydantoin_racemase"/>
</dbReference>
<dbReference type="GO" id="GO:0071555">
    <property type="term" value="P:cell wall organization"/>
    <property type="evidence" value="ECO:0007669"/>
    <property type="project" value="UniProtKB-KW"/>
</dbReference>
<dbReference type="EMBL" id="QYTV02000002">
    <property type="protein sequence ID" value="RST76257.1"/>
    <property type="molecule type" value="Genomic_DNA"/>
</dbReference>
<keyword evidence="10" id="KW-1185">Reference proteome</keyword>
<dbReference type="PROSITE" id="PS00923">
    <property type="entry name" value="ASP_GLU_RACEMASE_1"/>
    <property type="match status" value="1"/>
</dbReference>
<dbReference type="InterPro" id="IPR001920">
    <property type="entry name" value="Asp/Glu_race"/>
</dbReference>
<evidence type="ECO:0000313" key="9">
    <source>
        <dbReference type="EMBL" id="RST76257.1"/>
    </source>
</evidence>
<feature type="binding site" evidence="8">
    <location>
        <begin position="184"/>
        <end position="185"/>
    </location>
    <ligand>
        <name>substrate</name>
    </ligand>
</feature>
<dbReference type="InterPro" id="IPR018187">
    <property type="entry name" value="Asp/Glu_racemase_AS_1"/>
</dbReference>
<dbReference type="PROSITE" id="PS00924">
    <property type="entry name" value="ASP_GLU_RACEMASE_2"/>
    <property type="match status" value="1"/>
</dbReference>
<dbReference type="GO" id="GO:0042802">
    <property type="term" value="F:identical protein binding"/>
    <property type="evidence" value="ECO:0007669"/>
    <property type="project" value="UniProtKB-ARBA"/>
</dbReference>
<evidence type="ECO:0000256" key="5">
    <source>
        <dbReference type="ARBA" id="ARBA00023235"/>
    </source>
</evidence>
<evidence type="ECO:0000256" key="6">
    <source>
        <dbReference type="ARBA" id="ARBA00023316"/>
    </source>
</evidence>
<feature type="active site" description="Proton donor/acceptor" evidence="8">
    <location>
        <position position="72"/>
    </location>
</feature>
<dbReference type="OrthoDB" id="9801055at2"/>
<protein>
    <recommendedName>
        <fullName evidence="7 8">Glutamate racemase</fullName>
        <ecNumber evidence="2 8">5.1.1.3</ecNumber>
    </recommendedName>
</protein>
<dbReference type="SUPFAM" id="SSF53681">
    <property type="entry name" value="Aspartate/glutamate racemase"/>
    <property type="match status" value="2"/>
</dbReference>
<feature type="binding site" evidence="8">
    <location>
        <begin position="9"/>
        <end position="10"/>
    </location>
    <ligand>
        <name>substrate</name>
    </ligand>
</feature>
<dbReference type="HAMAP" id="MF_00258">
    <property type="entry name" value="Glu_racemase"/>
    <property type="match status" value="1"/>
</dbReference>
<evidence type="ECO:0000256" key="1">
    <source>
        <dbReference type="ARBA" id="ARBA00001602"/>
    </source>
</evidence>
<dbReference type="RefSeq" id="WP_126048579.1">
    <property type="nucleotide sequence ID" value="NZ_QYTV02000002.1"/>
</dbReference>
<feature type="binding site" evidence="8">
    <location>
        <begin position="41"/>
        <end position="42"/>
    </location>
    <ligand>
        <name>substrate</name>
    </ligand>
</feature>
<comment type="catalytic activity">
    <reaction evidence="1 8">
        <text>L-glutamate = D-glutamate</text>
        <dbReference type="Rhea" id="RHEA:12813"/>
        <dbReference type="ChEBI" id="CHEBI:29985"/>
        <dbReference type="ChEBI" id="CHEBI:29986"/>
        <dbReference type="EC" id="5.1.1.3"/>
    </reaction>
</comment>
<dbReference type="NCBIfam" id="NF002035">
    <property type="entry name" value="PRK00865.1-3"/>
    <property type="match status" value="1"/>
</dbReference>
<dbReference type="UniPathway" id="UPA00219"/>
<proteinExistence type="inferred from homology"/>
<dbReference type="InterPro" id="IPR004391">
    <property type="entry name" value="Glu_race"/>
</dbReference>
<dbReference type="Gene3D" id="3.40.50.1860">
    <property type="match status" value="2"/>
</dbReference>
<reference evidence="9" key="1">
    <citation type="submission" date="2018-12" db="EMBL/GenBank/DDBJ databases">
        <authorList>
            <person name="Sun L."/>
            <person name="Chen Z."/>
        </authorList>
    </citation>
    <scope>NUCLEOTIDE SEQUENCE [LARGE SCALE GENOMIC DNA]</scope>
    <source>
        <strain evidence="9">3-2-2</strain>
    </source>
</reference>
<accession>A0A429Y4G3</accession>
<dbReference type="PANTHER" id="PTHR21198">
    <property type="entry name" value="GLUTAMATE RACEMASE"/>
    <property type="match status" value="1"/>
</dbReference>
<name>A0A429Y4G3_9BACI</name>
<comment type="function">
    <text evidence="8">Provides the (R)-glutamate required for cell wall biosynthesis.</text>
</comment>
<dbReference type="Proteomes" id="UP000287156">
    <property type="component" value="Unassembled WGS sequence"/>
</dbReference>
<evidence type="ECO:0000256" key="8">
    <source>
        <dbReference type="HAMAP-Rule" id="MF_00258"/>
    </source>
</evidence>
<dbReference type="FunFam" id="3.40.50.1860:FF:000002">
    <property type="entry name" value="Glutamate racemase"/>
    <property type="match status" value="1"/>
</dbReference>
<dbReference type="GO" id="GO:0009252">
    <property type="term" value="P:peptidoglycan biosynthetic process"/>
    <property type="evidence" value="ECO:0007669"/>
    <property type="project" value="UniProtKB-UniRule"/>
</dbReference>
<comment type="similarity">
    <text evidence="8">Belongs to the aspartate/glutamate racemases family.</text>
</comment>
<evidence type="ECO:0000256" key="2">
    <source>
        <dbReference type="ARBA" id="ARBA00013090"/>
    </source>
</evidence>